<evidence type="ECO:0000259" key="6">
    <source>
        <dbReference type="PROSITE" id="PS50261"/>
    </source>
</evidence>
<dbReference type="InterPro" id="IPR017983">
    <property type="entry name" value="GPCR_2_secretin-like_CS"/>
</dbReference>
<dbReference type="InterPro" id="IPR017981">
    <property type="entry name" value="GPCR_2-like_7TM"/>
</dbReference>
<dbReference type="PANTHER" id="PTHR45620">
    <property type="entry name" value="PDF RECEPTOR-LIKE PROTEIN-RELATED"/>
    <property type="match status" value="1"/>
</dbReference>
<dbReference type="Proteomes" id="UP000535705">
    <property type="component" value="Unassembled WGS sequence"/>
</dbReference>
<keyword evidence="8" id="KW-1185">Reference proteome</keyword>
<gene>
    <name evidence="7" type="primary">Glp1r_1</name>
    <name evidence="7" type="ORF">PYCJOC_R02997</name>
</gene>
<dbReference type="GO" id="GO:0017046">
    <property type="term" value="F:peptide hormone binding"/>
    <property type="evidence" value="ECO:0007669"/>
    <property type="project" value="TreeGrafter"/>
</dbReference>
<dbReference type="AlphaFoldDB" id="A0A7L2NZM2"/>
<evidence type="ECO:0000256" key="2">
    <source>
        <dbReference type="ARBA" id="ARBA00022692"/>
    </source>
</evidence>
<evidence type="ECO:0000313" key="7">
    <source>
        <dbReference type="EMBL" id="NXR76942.1"/>
    </source>
</evidence>
<dbReference type="OrthoDB" id="5967113at2759"/>
<accession>A0A7L2NZM2</accession>
<dbReference type="PRINTS" id="PR00249">
    <property type="entry name" value="GPCRSECRETIN"/>
</dbReference>
<dbReference type="PROSITE" id="PS50261">
    <property type="entry name" value="G_PROTEIN_RECEP_F2_4"/>
    <property type="match status" value="1"/>
</dbReference>
<dbReference type="InterPro" id="IPR000832">
    <property type="entry name" value="GPCR_2_secretin-like"/>
</dbReference>
<dbReference type="PANTHER" id="PTHR45620:SF30">
    <property type="entry name" value="GLUCAGON RECEPTOR-LIKE PROTEIN"/>
    <property type="match status" value="1"/>
</dbReference>
<reference evidence="7 8" key="1">
    <citation type="submission" date="2019-09" db="EMBL/GenBank/DDBJ databases">
        <title>Bird 10,000 Genomes (B10K) Project - Family phase.</title>
        <authorList>
            <person name="Zhang G."/>
        </authorList>
    </citation>
    <scope>NUCLEOTIDE SEQUENCE [LARGE SCALE GENOMIC DNA]</scope>
    <source>
        <strain evidence="7">B10K-DU-002-42</strain>
        <tissue evidence="7">Muscle</tissue>
    </source>
</reference>
<keyword evidence="4 5" id="KW-0472">Membrane</keyword>
<protein>
    <submittedName>
        <fullName evidence="7">GLP1R protein</fullName>
    </submittedName>
</protein>
<feature type="non-terminal residue" evidence="7">
    <location>
        <position position="200"/>
    </location>
</feature>
<evidence type="ECO:0000256" key="1">
    <source>
        <dbReference type="ARBA" id="ARBA00004141"/>
    </source>
</evidence>
<feature type="transmembrane region" description="Helical" evidence="5">
    <location>
        <begin position="158"/>
        <end position="181"/>
    </location>
</feature>
<dbReference type="GO" id="GO:0007188">
    <property type="term" value="P:adenylate cyclase-modulating G protein-coupled receptor signaling pathway"/>
    <property type="evidence" value="ECO:0007669"/>
    <property type="project" value="TreeGrafter"/>
</dbReference>
<keyword evidence="2 5" id="KW-0812">Transmembrane</keyword>
<organism evidence="7 8">
    <name type="scientific">Pycnonotus jocosus</name>
    <name type="common">Red-whiskered bulbul</name>
    <name type="synonym">Lanius jocosus</name>
    <dbReference type="NCBI Taxonomy" id="182897"/>
    <lineage>
        <taxon>Eukaryota</taxon>
        <taxon>Metazoa</taxon>
        <taxon>Chordata</taxon>
        <taxon>Craniata</taxon>
        <taxon>Vertebrata</taxon>
        <taxon>Euteleostomi</taxon>
        <taxon>Archelosauria</taxon>
        <taxon>Archosauria</taxon>
        <taxon>Dinosauria</taxon>
        <taxon>Saurischia</taxon>
        <taxon>Theropoda</taxon>
        <taxon>Coelurosauria</taxon>
        <taxon>Aves</taxon>
        <taxon>Neognathae</taxon>
        <taxon>Neoaves</taxon>
        <taxon>Telluraves</taxon>
        <taxon>Australaves</taxon>
        <taxon>Passeriformes</taxon>
        <taxon>Sylvioidea</taxon>
        <taxon>Pycnonotidae</taxon>
        <taxon>Pycnonotus</taxon>
    </lineage>
</organism>
<dbReference type="Pfam" id="PF00002">
    <property type="entry name" value="7tm_2"/>
    <property type="match status" value="2"/>
</dbReference>
<feature type="domain" description="G-protein coupled receptors family 2 profile 2" evidence="6">
    <location>
        <begin position="1"/>
        <end position="182"/>
    </location>
</feature>
<sequence>WQAALGCRAAQVLMQYCILANHYWFLVEAVYLYKLLIGAVFSEKNYYRLYLYLGWGRGHPGTLGTGTVPGVPAMPGGCGVGALPPPVSPPARGWFLSSGGCLVLQGLLCDLQGPPLTVPSLSPRLAKATLTLIPLFGIHEVVFIFATDEQTTGILRYIKVFFTLFLNSFQGFLVAVLYCFANKEVKSEMKKKWQLWKLDH</sequence>
<dbReference type="GO" id="GO:0005886">
    <property type="term" value="C:plasma membrane"/>
    <property type="evidence" value="ECO:0007669"/>
    <property type="project" value="TreeGrafter"/>
</dbReference>
<dbReference type="PROSITE" id="PS00650">
    <property type="entry name" value="G_PROTEIN_RECEP_F2_2"/>
    <property type="match status" value="1"/>
</dbReference>
<dbReference type="EMBL" id="VWYP01015989">
    <property type="protein sequence ID" value="NXR76942.1"/>
    <property type="molecule type" value="Genomic_DNA"/>
</dbReference>
<evidence type="ECO:0000256" key="4">
    <source>
        <dbReference type="ARBA" id="ARBA00023136"/>
    </source>
</evidence>
<dbReference type="GO" id="GO:0008528">
    <property type="term" value="F:G protein-coupled peptide receptor activity"/>
    <property type="evidence" value="ECO:0007669"/>
    <property type="project" value="TreeGrafter"/>
</dbReference>
<evidence type="ECO:0000313" key="8">
    <source>
        <dbReference type="Proteomes" id="UP000535705"/>
    </source>
</evidence>
<feature type="non-terminal residue" evidence="7">
    <location>
        <position position="1"/>
    </location>
</feature>
<proteinExistence type="predicted"/>
<dbReference type="GO" id="GO:0007166">
    <property type="term" value="P:cell surface receptor signaling pathway"/>
    <property type="evidence" value="ECO:0007669"/>
    <property type="project" value="InterPro"/>
</dbReference>
<comment type="caution">
    <text evidence="7">The sequence shown here is derived from an EMBL/GenBank/DDBJ whole genome shotgun (WGS) entry which is preliminary data.</text>
</comment>
<dbReference type="InterPro" id="IPR050332">
    <property type="entry name" value="GPCR_2"/>
</dbReference>
<evidence type="ECO:0000256" key="3">
    <source>
        <dbReference type="ARBA" id="ARBA00022989"/>
    </source>
</evidence>
<dbReference type="Gene3D" id="1.20.1070.10">
    <property type="entry name" value="Rhodopsin 7-helix transmembrane proteins"/>
    <property type="match status" value="2"/>
</dbReference>
<keyword evidence="3 5" id="KW-1133">Transmembrane helix</keyword>
<feature type="transmembrane region" description="Helical" evidence="5">
    <location>
        <begin position="23"/>
        <end position="41"/>
    </location>
</feature>
<comment type="subcellular location">
    <subcellularLocation>
        <location evidence="1">Membrane</location>
        <topology evidence="1">Multi-pass membrane protein</topology>
    </subcellularLocation>
</comment>
<evidence type="ECO:0000256" key="5">
    <source>
        <dbReference type="SAM" id="Phobius"/>
    </source>
</evidence>
<name>A0A7L2NZM2_PYCJO</name>